<name>A0A2A5T6N9_9GAMM</name>
<protein>
    <submittedName>
        <fullName evidence="2">Mobile element protein</fullName>
    </submittedName>
</protein>
<organism evidence="2 3">
    <name type="scientific">Candidatus Enterovibrio escicola</name>
    <dbReference type="NCBI Taxonomy" id="1927127"/>
    <lineage>
        <taxon>Bacteria</taxon>
        <taxon>Pseudomonadati</taxon>
        <taxon>Pseudomonadota</taxon>
        <taxon>Gammaproteobacteria</taxon>
        <taxon>Vibrionales</taxon>
        <taxon>Vibrionaceae</taxon>
        <taxon>Enterovibrio</taxon>
    </lineage>
</organism>
<feature type="domain" description="Transposase DDE" evidence="1">
    <location>
        <begin position="30"/>
        <end position="86"/>
    </location>
</feature>
<evidence type="ECO:0000313" key="2">
    <source>
        <dbReference type="EMBL" id="PCS23845.1"/>
    </source>
</evidence>
<accession>A0A2A5T6N9</accession>
<dbReference type="Pfam" id="PF13737">
    <property type="entry name" value="DDE_Tnp_1_5"/>
    <property type="match status" value="1"/>
</dbReference>
<evidence type="ECO:0000313" key="3">
    <source>
        <dbReference type="Proteomes" id="UP000219020"/>
    </source>
</evidence>
<dbReference type="EMBL" id="NBYY01000009">
    <property type="protein sequence ID" value="PCS23845.1"/>
    <property type="molecule type" value="Genomic_DNA"/>
</dbReference>
<sequence>MHHGVKREVMMGKAKAKINNWKQYNQALVNRGSVTFWINVASIEAWLCLKHHAHRGRGFIFSNTKIETTLMVKGIFKLPLRRLRRLSQFSSYLDECPAEIPYIHLH</sequence>
<evidence type="ECO:0000259" key="1">
    <source>
        <dbReference type="Pfam" id="PF13737"/>
    </source>
</evidence>
<reference evidence="3" key="1">
    <citation type="submission" date="2017-04" db="EMBL/GenBank/DDBJ databases">
        <title>Genome evolution of the luminous symbionts of deep sea anglerfish.</title>
        <authorList>
            <person name="Hendry T.A."/>
        </authorList>
    </citation>
    <scope>NUCLEOTIDE SEQUENCE [LARGE SCALE GENOMIC DNA]</scope>
</reference>
<dbReference type="InterPro" id="IPR025668">
    <property type="entry name" value="Tnp_DDE_dom"/>
</dbReference>
<proteinExistence type="predicted"/>
<comment type="caution">
    <text evidence="2">The sequence shown here is derived from an EMBL/GenBank/DDBJ whole genome shotgun (WGS) entry which is preliminary data.</text>
</comment>
<dbReference type="Proteomes" id="UP000219020">
    <property type="component" value="Unassembled WGS sequence"/>
</dbReference>
<keyword evidence="3" id="KW-1185">Reference proteome</keyword>
<gene>
    <name evidence="2" type="ORF">BTN49_0816</name>
</gene>
<dbReference type="AlphaFoldDB" id="A0A2A5T6N9"/>